<keyword evidence="2" id="KW-0067">ATP-binding</keyword>
<dbReference type="SUPFAM" id="SSF52540">
    <property type="entry name" value="P-loop containing nucleoside triphosphate hydrolases"/>
    <property type="match status" value="1"/>
</dbReference>
<keyword evidence="3" id="KW-0472">Membrane</keyword>
<feature type="transmembrane region" description="Helical" evidence="3">
    <location>
        <begin position="332"/>
        <end position="356"/>
    </location>
</feature>
<evidence type="ECO:0000313" key="6">
    <source>
        <dbReference type="Proteomes" id="UP001154329"/>
    </source>
</evidence>
<dbReference type="EMBL" id="OU899034">
    <property type="protein sequence ID" value="CAH1713950.1"/>
    <property type="molecule type" value="Genomic_DNA"/>
</dbReference>
<dbReference type="SMART" id="SM00382">
    <property type="entry name" value="AAA"/>
    <property type="match status" value="1"/>
</dbReference>
<keyword evidence="3" id="KW-0812">Transmembrane</keyword>
<evidence type="ECO:0000256" key="3">
    <source>
        <dbReference type="SAM" id="Phobius"/>
    </source>
</evidence>
<reference evidence="5" key="2">
    <citation type="submission" date="2022-10" db="EMBL/GenBank/DDBJ databases">
        <authorList>
            <consortium name="ENA_rothamsted_submissions"/>
            <consortium name="culmorum"/>
            <person name="King R."/>
        </authorList>
    </citation>
    <scope>NUCLEOTIDE SEQUENCE</scope>
</reference>
<dbReference type="PANTHER" id="PTHR43038">
    <property type="entry name" value="ATP-BINDING CASSETTE, SUB-FAMILY H, MEMBER 1"/>
    <property type="match status" value="1"/>
</dbReference>
<keyword evidence="6" id="KW-1185">Reference proteome</keyword>
<feature type="transmembrane region" description="Helical" evidence="3">
    <location>
        <begin position="522"/>
        <end position="543"/>
    </location>
</feature>
<sequence>MEKRRTYTVIGKNIIKNFLNKTILDDVNITVEKQSIYAVLGENSSGKSVLLRCLAGVLEQDDGEVIMTNDAPVTSAESGSRNNSNDDVVIGRESSDVGAERTVTRRHPKIGFAPQNFDVPGPMKIYHLLHFIGAANGLIVDKIVESYKSLVPMTGLPVTTDFLVDRLRLSQKKVLSLVLAIIHDPEVIILDDITTGMDTVTLKNIWTLLTYINLSRECTIIVSASNNFCFMETAVTHVGILKNGKIITEGATTNLMEQFKTSSIEDLFIAIIFAEDNLQKNPVSLKRTRRLSINNNYIPHQYTSLLSSTFNTQLDESKKPKSVLQALILKNIWTLTGIYSILFAAFICVILFPLAAHWSFTAYPNKEVPIMVHNEDLGDYNNETIEPMSNIFISQLANVFPVMYTSKPINDTHEDKDYYYDMFECLLYFDQNYTVALRRRIERKIKNNVDFDNSQIIITMNMTDGRTAAIIKDQLMELYKQFLSDYSHNMLTEYVTDINDDSIKYNSTTNDNDYKYPIYGRFVNSGLIVILTFFFHGAIAVKLQQVTGKDCYYDGWTSYHARLIVQIPIAIVWNVCTVVHMCILYDILSPHYHYVFLGLLFVSVSGIHLGNYI</sequence>
<evidence type="ECO:0000259" key="4">
    <source>
        <dbReference type="PROSITE" id="PS50893"/>
    </source>
</evidence>
<dbReference type="Pfam" id="PF00005">
    <property type="entry name" value="ABC_tran"/>
    <property type="match status" value="1"/>
</dbReference>
<dbReference type="InterPro" id="IPR003593">
    <property type="entry name" value="AAA+_ATPase"/>
</dbReference>
<dbReference type="InterPro" id="IPR003439">
    <property type="entry name" value="ABC_transporter-like_ATP-bd"/>
</dbReference>
<keyword evidence="3" id="KW-1133">Transmembrane helix</keyword>
<feature type="domain" description="ABC transporter" evidence="4">
    <location>
        <begin position="9"/>
        <end position="268"/>
    </location>
</feature>
<gene>
    <name evidence="5" type="ORF">APHIGO_LOCUS2588</name>
</gene>
<feature type="transmembrane region" description="Helical" evidence="3">
    <location>
        <begin position="563"/>
        <end position="585"/>
    </location>
</feature>
<dbReference type="PANTHER" id="PTHR43038:SF3">
    <property type="entry name" value="ABC TRANSPORTER G FAMILY MEMBER 20 ISOFORM X1"/>
    <property type="match status" value="1"/>
</dbReference>
<organism evidence="5 6">
    <name type="scientific">Aphis gossypii</name>
    <name type="common">Cotton aphid</name>
    <dbReference type="NCBI Taxonomy" id="80765"/>
    <lineage>
        <taxon>Eukaryota</taxon>
        <taxon>Metazoa</taxon>
        <taxon>Ecdysozoa</taxon>
        <taxon>Arthropoda</taxon>
        <taxon>Hexapoda</taxon>
        <taxon>Insecta</taxon>
        <taxon>Pterygota</taxon>
        <taxon>Neoptera</taxon>
        <taxon>Paraneoptera</taxon>
        <taxon>Hemiptera</taxon>
        <taxon>Sternorrhyncha</taxon>
        <taxon>Aphidomorpha</taxon>
        <taxon>Aphidoidea</taxon>
        <taxon>Aphididae</taxon>
        <taxon>Aphidini</taxon>
        <taxon>Aphis</taxon>
        <taxon>Aphis</taxon>
    </lineage>
</organism>
<dbReference type="Proteomes" id="UP001154329">
    <property type="component" value="Chromosome 1"/>
</dbReference>
<dbReference type="GO" id="GO:0005524">
    <property type="term" value="F:ATP binding"/>
    <property type="evidence" value="ECO:0007669"/>
    <property type="project" value="UniProtKB-KW"/>
</dbReference>
<evidence type="ECO:0000256" key="1">
    <source>
        <dbReference type="ARBA" id="ARBA00022741"/>
    </source>
</evidence>
<dbReference type="PROSITE" id="PS50893">
    <property type="entry name" value="ABC_TRANSPORTER_2"/>
    <property type="match status" value="1"/>
</dbReference>
<proteinExistence type="predicted"/>
<dbReference type="Gene3D" id="3.40.50.300">
    <property type="entry name" value="P-loop containing nucleotide triphosphate hydrolases"/>
    <property type="match status" value="1"/>
</dbReference>
<dbReference type="InterPro" id="IPR027417">
    <property type="entry name" value="P-loop_NTPase"/>
</dbReference>
<name>A0A9P0IQF9_APHGO</name>
<protein>
    <recommendedName>
        <fullName evidence="4">ABC transporter domain-containing protein</fullName>
    </recommendedName>
</protein>
<evidence type="ECO:0000313" key="5">
    <source>
        <dbReference type="EMBL" id="CAH1713950.1"/>
    </source>
</evidence>
<reference evidence="5" key="1">
    <citation type="submission" date="2022-02" db="EMBL/GenBank/DDBJ databases">
        <authorList>
            <person name="King R."/>
        </authorList>
    </citation>
    <scope>NUCLEOTIDE SEQUENCE</scope>
</reference>
<evidence type="ECO:0000256" key="2">
    <source>
        <dbReference type="ARBA" id="ARBA00022840"/>
    </source>
</evidence>
<dbReference type="GO" id="GO:0016887">
    <property type="term" value="F:ATP hydrolysis activity"/>
    <property type="evidence" value="ECO:0007669"/>
    <property type="project" value="InterPro"/>
</dbReference>
<keyword evidence="1" id="KW-0547">Nucleotide-binding</keyword>
<dbReference type="AlphaFoldDB" id="A0A9P0IQF9"/>
<accession>A0A9P0IQF9</accession>
<feature type="transmembrane region" description="Helical" evidence="3">
    <location>
        <begin position="592"/>
        <end position="610"/>
    </location>
</feature>